<keyword evidence="2" id="KW-0732">Signal</keyword>
<dbReference type="PROSITE" id="PS51257">
    <property type="entry name" value="PROKAR_LIPOPROTEIN"/>
    <property type="match status" value="1"/>
</dbReference>
<dbReference type="RefSeq" id="WP_044036703.1">
    <property type="nucleotide sequence ID" value="NZ_HG917868.1"/>
</dbReference>
<sequence length="201" mass="22276">MKRKAISLLLLISISISLLGCGNKTTKDNKTSSNIDPFVIETSTKDSKTDNTNSSIEDSNDPKTKTQTVRLYTYNCLDDKMTYYNETLKVTDGALVKAIVNALKTEKNSDTLTLSSKVTVNSAKLENDTLSVDFGDNFINTMNLGSTSELMLLKSLVNSLGYNFGVSKVYITVNGDNYSSGHIYKDERETFSVNYDNCVEY</sequence>
<evidence type="ECO:0000256" key="1">
    <source>
        <dbReference type="SAM" id="MobiDB-lite"/>
    </source>
</evidence>
<dbReference type="HOGENOM" id="CLU_1420276_0_0_9"/>
<feature type="region of interest" description="Disordered" evidence="1">
    <location>
        <begin position="44"/>
        <end position="63"/>
    </location>
</feature>
<proteinExistence type="predicted"/>
<evidence type="ECO:0000259" key="3">
    <source>
        <dbReference type="SMART" id="SM00909"/>
    </source>
</evidence>
<keyword evidence="5" id="KW-1185">Reference proteome</keyword>
<dbReference type="KEGG" id="clt:CM240_0814"/>
<feature type="domain" description="GerMN" evidence="3">
    <location>
        <begin position="96"/>
        <end position="182"/>
    </location>
</feature>
<organism evidence="4 5">
    <name type="scientific">Clostridium bornimense</name>
    <dbReference type="NCBI Taxonomy" id="1216932"/>
    <lineage>
        <taxon>Bacteria</taxon>
        <taxon>Bacillati</taxon>
        <taxon>Bacillota</taxon>
        <taxon>Clostridia</taxon>
        <taxon>Eubacteriales</taxon>
        <taxon>Clostridiaceae</taxon>
        <taxon>Clostridium</taxon>
    </lineage>
</organism>
<evidence type="ECO:0000313" key="4">
    <source>
        <dbReference type="EMBL" id="CDM67979.1"/>
    </source>
</evidence>
<dbReference type="InterPro" id="IPR019606">
    <property type="entry name" value="GerMN"/>
</dbReference>
<evidence type="ECO:0000313" key="5">
    <source>
        <dbReference type="Proteomes" id="UP000019426"/>
    </source>
</evidence>
<accession>W6RWH0</accession>
<dbReference type="eggNOG" id="COG5401">
    <property type="taxonomic scope" value="Bacteria"/>
</dbReference>
<dbReference type="Proteomes" id="UP000019426">
    <property type="component" value="Chromosome M2/40_rep1"/>
</dbReference>
<feature type="signal peptide" evidence="2">
    <location>
        <begin position="1"/>
        <end position="20"/>
    </location>
</feature>
<dbReference type="Pfam" id="PF10646">
    <property type="entry name" value="Germane"/>
    <property type="match status" value="1"/>
</dbReference>
<evidence type="ECO:0000256" key="2">
    <source>
        <dbReference type="SAM" id="SignalP"/>
    </source>
</evidence>
<reference evidence="4 5" key="1">
    <citation type="submission" date="2013-11" db="EMBL/GenBank/DDBJ databases">
        <title>Complete genome sequence of Clostridum sp. M2/40.</title>
        <authorList>
            <person name="Wibberg D."/>
            <person name="Puehler A."/>
            <person name="Schlueter A."/>
        </authorList>
    </citation>
    <scope>NUCLEOTIDE SEQUENCE [LARGE SCALE GENOMIC DNA]</scope>
    <source>
        <strain evidence="5">M2/40</strain>
    </source>
</reference>
<dbReference type="SMART" id="SM00909">
    <property type="entry name" value="Germane"/>
    <property type="match status" value="1"/>
</dbReference>
<dbReference type="EMBL" id="HG917868">
    <property type="protein sequence ID" value="CDM67979.1"/>
    <property type="molecule type" value="Genomic_DNA"/>
</dbReference>
<dbReference type="OrthoDB" id="1683231at2"/>
<dbReference type="STRING" id="1216932.CM240_0814"/>
<dbReference type="PATRIC" id="fig|1216932.3.peg.799"/>
<protein>
    <recommendedName>
        <fullName evidence="3">GerMN domain-containing protein</fullName>
    </recommendedName>
</protein>
<name>W6RWH0_9CLOT</name>
<feature type="chain" id="PRO_5038682118" description="GerMN domain-containing protein" evidence="2">
    <location>
        <begin position="21"/>
        <end position="201"/>
    </location>
</feature>
<gene>
    <name evidence="4" type="ORF">CM240_0814</name>
</gene>
<dbReference type="AlphaFoldDB" id="W6RWH0"/>